<dbReference type="RefSeq" id="WP_062592257.1">
    <property type="nucleotide sequence ID" value="NZ_LQZQ01000045.1"/>
</dbReference>
<keyword evidence="3" id="KW-1185">Reference proteome</keyword>
<evidence type="ECO:0000313" key="2">
    <source>
        <dbReference type="EMBL" id="KYG74857.1"/>
    </source>
</evidence>
<organism evidence="2 3">
    <name type="scientific">Roseivirga ehrenbergii (strain DSM 102268 / JCM 13514 / KCTC 12282 / NCIMB 14502 / KMM 6017)</name>
    <dbReference type="NCBI Taxonomy" id="279360"/>
    <lineage>
        <taxon>Bacteria</taxon>
        <taxon>Pseudomonadati</taxon>
        <taxon>Bacteroidota</taxon>
        <taxon>Cytophagia</taxon>
        <taxon>Cytophagales</taxon>
        <taxon>Roseivirgaceae</taxon>
        <taxon>Roseivirga</taxon>
    </lineage>
</organism>
<comment type="caution">
    <text evidence="2">The sequence shown here is derived from an EMBL/GenBank/DDBJ whole genome shotgun (WGS) entry which is preliminary data.</text>
</comment>
<feature type="domain" description="Outer membrane protein beta-barrel" evidence="1">
    <location>
        <begin position="46"/>
        <end position="217"/>
    </location>
</feature>
<evidence type="ECO:0000313" key="3">
    <source>
        <dbReference type="Proteomes" id="UP000075583"/>
    </source>
</evidence>
<proteinExistence type="predicted"/>
<sequence>MQATNFWYKLNIHRSKIVFFLALFTANLALGQKAPIKLNRIGSDDKKANYGFFLGYHQNYYGIKYSDAFEGPDYDNVTSIVSKQNSGFNLGFMVNFRLADQFTLRFVPVKIGLYQHMVQYNMTDGTVDEQLIESTRIEPGLFLKYRSIRRDNLRMYVIAGISASMRSGKAEDLGGVDKLEIRKGNLKAEIGFGFENYFEFFKLEPEIRYSRGLTNVLNPSNNFYSNGIGQITTHNFSIYFHFTD</sequence>
<dbReference type="AlphaFoldDB" id="A0A150X7Z1"/>
<dbReference type="STRING" id="279360.MB14_06550"/>
<reference evidence="2" key="1">
    <citation type="submission" date="2016-01" db="EMBL/GenBank/DDBJ databases">
        <title>Genome sequencing of Roseivirga ehrenbergii KMM 6017.</title>
        <authorList>
            <person name="Selvaratnam C."/>
            <person name="Thevarajoo S."/>
            <person name="Goh K.M."/>
            <person name="Ee R."/>
            <person name="Chan K.-G."/>
            <person name="Chong C.S."/>
        </authorList>
    </citation>
    <scope>NUCLEOTIDE SEQUENCE [LARGE SCALE GENOMIC DNA]</scope>
    <source>
        <strain evidence="2">KMM 6017</strain>
    </source>
</reference>
<gene>
    <name evidence="2" type="ORF">MB14_06550</name>
</gene>
<dbReference type="OrthoDB" id="1467485at2"/>
<accession>A0A150X7Z1</accession>
<dbReference type="EMBL" id="LQZQ01000045">
    <property type="protein sequence ID" value="KYG74857.1"/>
    <property type="molecule type" value="Genomic_DNA"/>
</dbReference>
<dbReference type="Proteomes" id="UP000075583">
    <property type="component" value="Unassembled WGS sequence"/>
</dbReference>
<name>A0A150X7Z1_ROSEK</name>
<evidence type="ECO:0000259" key="1">
    <source>
        <dbReference type="Pfam" id="PF13568"/>
    </source>
</evidence>
<protein>
    <recommendedName>
        <fullName evidence="1">Outer membrane protein beta-barrel domain-containing protein</fullName>
    </recommendedName>
</protein>
<dbReference type="InterPro" id="IPR025665">
    <property type="entry name" value="Beta-barrel_OMP_2"/>
</dbReference>
<dbReference type="Pfam" id="PF13568">
    <property type="entry name" value="OMP_b-brl_2"/>
    <property type="match status" value="1"/>
</dbReference>